<organism evidence="2 3">
    <name type="scientific">Desulfurispirillum indicum (strain ATCC BAA-1389 / DSM 22839 / S5)</name>
    <dbReference type="NCBI Taxonomy" id="653733"/>
    <lineage>
        <taxon>Bacteria</taxon>
        <taxon>Pseudomonadati</taxon>
        <taxon>Chrysiogenota</taxon>
        <taxon>Chrysiogenia</taxon>
        <taxon>Chrysiogenales</taxon>
        <taxon>Chrysiogenaceae</taxon>
        <taxon>Desulfurispirillum</taxon>
    </lineage>
</organism>
<reference evidence="2 3" key="1">
    <citation type="submission" date="2010-12" db="EMBL/GenBank/DDBJ databases">
        <title>Complete sequence of Desulfurispirillum indicum S5.</title>
        <authorList>
            <consortium name="US DOE Joint Genome Institute"/>
            <person name="Lucas S."/>
            <person name="Copeland A."/>
            <person name="Lapidus A."/>
            <person name="Cheng J.-F."/>
            <person name="Goodwin L."/>
            <person name="Pitluck S."/>
            <person name="Chertkov O."/>
            <person name="Held B."/>
            <person name="Detter J.C."/>
            <person name="Han C."/>
            <person name="Tapia R."/>
            <person name="Land M."/>
            <person name="Hauser L."/>
            <person name="Kyrpides N."/>
            <person name="Ivanova N."/>
            <person name="Mikhailova N."/>
            <person name="Haggblom M."/>
            <person name="Rauschenbach I."/>
            <person name="Bini E."/>
            <person name="Woyke T."/>
        </authorList>
    </citation>
    <scope>NUCLEOTIDE SEQUENCE [LARGE SCALE GENOMIC DNA]</scope>
    <source>
        <strain evidence="3">ATCC BAA-1389 / DSM 22839 / S5</strain>
    </source>
</reference>
<name>E6W3C7_DESIS</name>
<dbReference type="EMBL" id="CP002432">
    <property type="protein sequence ID" value="ADU66881.1"/>
    <property type="molecule type" value="Genomic_DNA"/>
</dbReference>
<dbReference type="AlphaFoldDB" id="E6W3C7"/>
<dbReference type="InterPro" id="IPR011579">
    <property type="entry name" value="ATPase_dom"/>
</dbReference>
<gene>
    <name evidence="2" type="ordered locus">Selin_2161</name>
</gene>
<dbReference type="Gene3D" id="3.40.50.300">
    <property type="entry name" value="P-loop containing nucleotide triphosphate hydrolases"/>
    <property type="match status" value="1"/>
</dbReference>
<accession>E6W3C7</accession>
<dbReference type="RefSeq" id="WP_013506759.1">
    <property type="nucleotide sequence ID" value="NC_014836.1"/>
</dbReference>
<dbReference type="InterPro" id="IPR027417">
    <property type="entry name" value="P-loop_NTPase"/>
</dbReference>
<dbReference type="PANTHER" id="PTHR34301">
    <property type="entry name" value="DNA-BINDING PROTEIN-RELATED"/>
    <property type="match status" value="1"/>
</dbReference>
<dbReference type="HOGENOM" id="CLU_053804_1_1_0"/>
<keyword evidence="3" id="KW-1185">Reference proteome</keyword>
<evidence type="ECO:0000259" key="1">
    <source>
        <dbReference type="Pfam" id="PF01637"/>
    </source>
</evidence>
<dbReference type="KEGG" id="din:Selin_2161"/>
<dbReference type="SUPFAM" id="SSF52540">
    <property type="entry name" value="P-loop containing nucleoside triphosphate hydrolases"/>
    <property type="match status" value="1"/>
</dbReference>
<dbReference type="GO" id="GO:0005524">
    <property type="term" value="F:ATP binding"/>
    <property type="evidence" value="ECO:0007669"/>
    <property type="project" value="InterPro"/>
</dbReference>
<dbReference type="OrthoDB" id="9805535at2"/>
<sequence>MQSPFAHDRLPRVEEFYGRSRELSRINQAIHHSTNLLIHSKRRMGKSALIRHALAQQANDTLCLYADIFHITSKEGFAQALLDALASAHKGDLKSTIKKLTSLLKRVRVEPAIDPHTLEYTIRPVVATLSFEEMLADFMAGIETIAQQQRIAVAIDEFQQIATIGDVRLDALLRSHIQQHHNITWIFLGSKRHLLTSLFEYSAPLYEMATHVELPPLCLDEIEAYATRHLNIERAQIEHVYTLADGETKLLQNILHLLYLEREHPVTPESIDRALDEIIASKDTSYRMLFDTLSQNQKTALKIVGKQKRAVYNASILQEHHIKKQTLQSAIDALLGREILDRDGDRYFLPDRTLELWVERLSPV</sequence>
<feature type="domain" description="ATPase" evidence="1">
    <location>
        <begin position="16"/>
        <end position="253"/>
    </location>
</feature>
<dbReference type="InParanoid" id="E6W3C7"/>
<dbReference type="Pfam" id="PF01637">
    <property type="entry name" value="ATPase_2"/>
    <property type="match status" value="1"/>
</dbReference>
<dbReference type="eggNOG" id="COG1672">
    <property type="taxonomic scope" value="Bacteria"/>
</dbReference>
<proteinExistence type="predicted"/>
<protein>
    <submittedName>
        <fullName evidence="2">ATPase</fullName>
    </submittedName>
</protein>
<evidence type="ECO:0000313" key="2">
    <source>
        <dbReference type="EMBL" id="ADU66881.1"/>
    </source>
</evidence>
<dbReference type="Proteomes" id="UP000002572">
    <property type="component" value="Chromosome"/>
</dbReference>
<dbReference type="PANTHER" id="PTHR34301:SF8">
    <property type="entry name" value="ATPASE DOMAIN-CONTAINING PROTEIN"/>
    <property type="match status" value="1"/>
</dbReference>
<evidence type="ECO:0000313" key="3">
    <source>
        <dbReference type="Proteomes" id="UP000002572"/>
    </source>
</evidence>